<dbReference type="Proteomes" id="UP000646540">
    <property type="component" value="Unassembled WGS sequence"/>
</dbReference>
<organism evidence="1 2">
    <name type="scientific">Klebsiella quasipneumoniae</name>
    <dbReference type="NCBI Taxonomy" id="1463165"/>
    <lineage>
        <taxon>Bacteria</taxon>
        <taxon>Pseudomonadati</taxon>
        <taxon>Pseudomonadota</taxon>
        <taxon>Gammaproteobacteria</taxon>
        <taxon>Enterobacterales</taxon>
        <taxon>Enterobacteriaceae</taxon>
        <taxon>Klebsiella/Raoultella group</taxon>
        <taxon>Klebsiella</taxon>
        <taxon>Klebsiella pneumoniae complex</taxon>
    </lineage>
</organism>
<protein>
    <submittedName>
        <fullName evidence="1">Trypsin-like peptidase domain-containing protein</fullName>
    </submittedName>
</protein>
<sequence>MQSISNNVNKSTIRVVCDNGIGTGFYFAFKDKDDPNKGLPVLVTNKHVIDGAKKTVLRFNLKNNDKGVKFHDVTIENPEQVFVRHPNPEVDLCVLPLMGIFDNVEKNGFELDYFFFDDSHIAGLSSLTPIEEVYMTGYPNGLWDEVNNKPITRKGITASDVKLKWNGKPQFMIDMACFGGSSGSPVYIMNEGTYAVSGGIALGNRFKFLGVLFAGPILQVDGSVEVIEVPTATVSVSKTNVMMNLGIVVTSTELLVFRGLLGLK</sequence>
<name>A0A8H9ZPB9_9ENTR</name>
<gene>
    <name evidence="1" type="ORF">H8L09_17135</name>
</gene>
<accession>A0A8H9ZPB9</accession>
<dbReference type="InterPro" id="IPR009003">
    <property type="entry name" value="Peptidase_S1_PA"/>
</dbReference>
<proteinExistence type="predicted"/>
<dbReference type="RefSeq" id="WP_101839216.1">
    <property type="nucleotide sequence ID" value="NZ_JACNQW010000011.1"/>
</dbReference>
<dbReference type="AlphaFoldDB" id="A0A8H9ZPB9"/>
<dbReference type="Pfam" id="PF13365">
    <property type="entry name" value="Trypsin_2"/>
    <property type="match status" value="1"/>
</dbReference>
<reference evidence="1" key="1">
    <citation type="submission" date="2020-08" db="EMBL/GenBank/DDBJ databases">
        <title>Genomic evolution and epidemiology of Klebsiella pneumoniae from a major hospital in Beijing, China, over a fifteen-year period: dissemination of known and novel high-risk clones.</title>
        <authorList>
            <person name="Palmieri M."/>
        </authorList>
    </citation>
    <scope>NUCLEOTIDE SEQUENCE</scope>
    <source>
        <strain evidence="1">K7050</strain>
    </source>
</reference>
<evidence type="ECO:0000313" key="1">
    <source>
        <dbReference type="EMBL" id="MBC5047080.1"/>
    </source>
</evidence>
<dbReference type="EMBL" id="JACNQW010000011">
    <property type="protein sequence ID" value="MBC5047080.1"/>
    <property type="molecule type" value="Genomic_DNA"/>
</dbReference>
<dbReference type="SUPFAM" id="SSF50494">
    <property type="entry name" value="Trypsin-like serine proteases"/>
    <property type="match status" value="1"/>
</dbReference>
<evidence type="ECO:0000313" key="2">
    <source>
        <dbReference type="Proteomes" id="UP000646540"/>
    </source>
</evidence>
<comment type="caution">
    <text evidence="1">The sequence shown here is derived from an EMBL/GenBank/DDBJ whole genome shotgun (WGS) entry which is preliminary data.</text>
</comment>
<dbReference type="Gene3D" id="2.40.10.120">
    <property type="match status" value="1"/>
</dbReference>